<sequence length="257" mass="28209">MRVHHLNCGSLRFPGAPLVCHVLLVESADELVLVDTGFGLADIADPSRLGPVRRLIRPALDPAETAIRQVEQLGFAATDVRDVVLTHFDLDHVGGLADFPEAAVHVSAVEARAAVHAPSWQERRRYRAAQWSHGPHLVEHPADGDAWHGFAAAREILPGVVLIPLPGHTRGHAAVAVDNGRNWLVHAGDAFFHHSTLDHRPIPWPLRFNERAVAFNLTQVRVNHARLAELHHQSDLTIFSAHDPTQFATLANAPDHP</sequence>
<keyword evidence="3" id="KW-0479">Metal-binding</keyword>
<organism evidence="7 8">
    <name type="scientific">Kribbella yunnanensis</name>
    <dbReference type="NCBI Taxonomy" id="190194"/>
    <lineage>
        <taxon>Bacteria</taxon>
        <taxon>Bacillati</taxon>
        <taxon>Actinomycetota</taxon>
        <taxon>Actinomycetes</taxon>
        <taxon>Propionibacteriales</taxon>
        <taxon>Kribbellaceae</taxon>
        <taxon>Kribbella</taxon>
    </lineage>
</organism>
<accession>A0ABP4VD21</accession>
<comment type="similarity">
    <text evidence="2">Belongs to the metallo-beta-lactamase superfamily.</text>
</comment>
<dbReference type="InterPro" id="IPR001279">
    <property type="entry name" value="Metallo-B-lactamas"/>
</dbReference>
<dbReference type="PANTHER" id="PTHR42978:SF7">
    <property type="entry name" value="METALLO-HYDROLASE RV2300C-RELATED"/>
    <property type="match status" value="1"/>
</dbReference>
<dbReference type="EMBL" id="BAAANF010000042">
    <property type="protein sequence ID" value="GAA1722435.1"/>
    <property type="molecule type" value="Genomic_DNA"/>
</dbReference>
<gene>
    <name evidence="7" type="ORF">GCM10009745_84510</name>
</gene>
<protein>
    <submittedName>
        <fullName evidence="7">MBL fold metallo-hydrolase</fullName>
    </submittedName>
</protein>
<evidence type="ECO:0000256" key="2">
    <source>
        <dbReference type="ARBA" id="ARBA00007749"/>
    </source>
</evidence>
<dbReference type="SMART" id="SM00849">
    <property type="entry name" value="Lactamase_B"/>
    <property type="match status" value="1"/>
</dbReference>
<evidence type="ECO:0000259" key="6">
    <source>
        <dbReference type="SMART" id="SM00849"/>
    </source>
</evidence>
<dbReference type="RefSeq" id="WP_344166054.1">
    <property type="nucleotide sequence ID" value="NZ_BAAANF010000042.1"/>
</dbReference>
<evidence type="ECO:0000256" key="5">
    <source>
        <dbReference type="ARBA" id="ARBA00022833"/>
    </source>
</evidence>
<comment type="caution">
    <text evidence="7">The sequence shown here is derived from an EMBL/GenBank/DDBJ whole genome shotgun (WGS) entry which is preliminary data.</text>
</comment>
<evidence type="ECO:0000256" key="1">
    <source>
        <dbReference type="ARBA" id="ARBA00001947"/>
    </source>
</evidence>
<dbReference type="InterPro" id="IPR036866">
    <property type="entry name" value="RibonucZ/Hydroxyglut_hydro"/>
</dbReference>
<name>A0ABP4VD21_9ACTN</name>
<dbReference type="PANTHER" id="PTHR42978">
    <property type="entry name" value="QUORUM-QUENCHING LACTONASE YTNP-RELATED-RELATED"/>
    <property type="match status" value="1"/>
</dbReference>
<dbReference type="Proteomes" id="UP001500280">
    <property type="component" value="Unassembled WGS sequence"/>
</dbReference>
<proteinExistence type="inferred from homology"/>
<evidence type="ECO:0000313" key="7">
    <source>
        <dbReference type="EMBL" id="GAA1722435.1"/>
    </source>
</evidence>
<evidence type="ECO:0000256" key="3">
    <source>
        <dbReference type="ARBA" id="ARBA00022723"/>
    </source>
</evidence>
<dbReference type="SUPFAM" id="SSF56281">
    <property type="entry name" value="Metallo-hydrolase/oxidoreductase"/>
    <property type="match status" value="1"/>
</dbReference>
<evidence type="ECO:0000313" key="8">
    <source>
        <dbReference type="Proteomes" id="UP001500280"/>
    </source>
</evidence>
<keyword evidence="8" id="KW-1185">Reference proteome</keyword>
<evidence type="ECO:0000256" key="4">
    <source>
        <dbReference type="ARBA" id="ARBA00022801"/>
    </source>
</evidence>
<dbReference type="CDD" id="cd07742">
    <property type="entry name" value="metallo-hydrolase-like_MBL-fold"/>
    <property type="match status" value="1"/>
</dbReference>
<comment type="cofactor">
    <cofactor evidence="1">
        <name>Zn(2+)</name>
        <dbReference type="ChEBI" id="CHEBI:29105"/>
    </cofactor>
</comment>
<dbReference type="Pfam" id="PF00753">
    <property type="entry name" value="Lactamase_B"/>
    <property type="match status" value="1"/>
</dbReference>
<keyword evidence="5" id="KW-0862">Zinc</keyword>
<feature type="domain" description="Metallo-beta-lactamase" evidence="6">
    <location>
        <begin position="19"/>
        <end position="224"/>
    </location>
</feature>
<dbReference type="Gene3D" id="3.60.15.10">
    <property type="entry name" value="Ribonuclease Z/Hydroxyacylglutathione hydrolase-like"/>
    <property type="match status" value="1"/>
</dbReference>
<reference evidence="8" key="1">
    <citation type="journal article" date="2019" name="Int. J. Syst. Evol. Microbiol.">
        <title>The Global Catalogue of Microorganisms (GCM) 10K type strain sequencing project: providing services to taxonomists for standard genome sequencing and annotation.</title>
        <authorList>
            <consortium name="The Broad Institute Genomics Platform"/>
            <consortium name="The Broad Institute Genome Sequencing Center for Infectious Disease"/>
            <person name="Wu L."/>
            <person name="Ma J."/>
        </authorList>
    </citation>
    <scope>NUCLEOTIDE SEQUENCE [LARGE SCALE GENOMIC DNA]</scope>
    <source>
        <strain evidence="8">JCM 14307</strain>
    </source>
</reference>
<dbReference type="InterPro" id="IPR051013">
    <property type="entry name" value="MBL_superfamily_lactonases"/>
</dbReference>
<keyword evidence="4" id="KW-0378">Hydrolase</keyword>